<dbReference type="Gene3D" id="3.40.50.300">
    <property type="entry name" value="P-loop containing nucleotide triphosphate hydrolases"/>
    <property type="match status" value="1"/>
</dbReference>
<dbReference type="PANTHER" id="PTHR47691">
    <property type="entry name" value="REGULATOR-RELATED"/>
    <property type="match status" value="1"/>
</dbReference>
<keyword evidence="3" id="KW-1185">Reference proteome</keyword>
<dbReference type="Pfam" id="PF25872">
    <property type="entry name" value="HTH_77"/>
    <property type="match status" value="1"/>
</dbReference>
<feature type="domain" description="HTH luxR-type" evidence="1">
    <location>
        <begin position="695"/>
        <end position="760"/>
    </location>
</feature>
<dbReference type="SMART" id="SM00421">
    <property type="entry name" value="HTH_LUXR"/>
    <property type="match status" value="1"/>
</dbReference>
<dbReference type="PRINTS" id="PR00364">
    <property type="entry name" value="DISEASERSIST"/>
</dbReference>
<dbReference type="SUPFAM" id="SSF46894">
    <property type="entry name" value="C-terminal effector domain of the bipartite response regulators"/>
    <property type="match status" value="1"/>
</dbReference>
<evidence type="ECO:0000313" key="2">
    <source>
        <dbReference type="EMBL" id="MFC0543344.1"/>
    </source>
</evidence>
<reference evidence="2 3" key="1">
    <citation type="submission" date="2024-09" db="EMBL/GenBank/DDBJ databases">
        <authorList>
            <person name="Sun Q."/>
            <person name="Mori K."/>
        </authorList>
    </citation>
    <scope>NUCLEOTIDE SEQUENCE [LARGE SCALE GENOMIC DNA]</scope>
    <source>
        <strain evidence="2 3">TBRC 1432</strain>
    </source>
</reference>
<dbReference type="InterPro" id="IPR027417">
    <property type="entry name" value="P-loop_NTPase"/>
</dbReference>
<evidence type="ECO:0000259" key="1">
    <source>
        <dbReference type="PROSITE" id="PS50043"/>
    </source>
</evidence>
<dbReference type="Gene3D" id="1.25.40.10">
    <property type="entry name" value="Tetratricopeptide repeat domain"/>
    <property type="match status" value="1"/>
</dbReference>
<dbReference type="InterPro" id="IPR016032">
    <property type="entry name" value="Sig_transdc_resp-reg_C-effctor"/>
</dbReference>
<dbReference type="InterPro" id="IPR049052">
    <property type="entry name" value="nSTAND1"/>
</dbReference>
<comment type="caution">
    <text evidence="2">The sequence shown here is derived from an EMBL/GenBank/DDBJ whole genome shotgun (WGS) entry which is preliminary data.</text>
</comment>
<organism evidence="2 3">
    <name type="scientific">Kutzneria chonburiensis</name>
    <dbReference type="NCBI Taxonomy" id="1483604"/>
    <lineage>
        <taxon>Bacteria</taxon>
        <taxon>Bacillati</taxon>
        <taxon>Actinomycetota</taxon>
        <taxon>Actinomycetes</taxon>
        <taxon>Pseudonocardiales</taxon>
        <taxon>Pseudonocardiaceae</taxon>
        <taxon>Kutzneria</taxon>
    </lineage>
</organism>
<evidence type="ECO:0000313" key="3">
    <source>
        <dbReference type="Proteomes" id="UP001589810"/>
    </source>
</evidence>
<dbReference type="RefSeq" id="WP_379794101.1">
    <property type="nucleotide sequence ID" value="NZ_JBHLUD010000004.1"/>
</dbReference>
<protein>
    <submittedName>
        <fullName evidence="2">LuxR C-terminal-related transcriptional regulator</fullName>
    </submittedName>
</protein>
<dbReference type="PRINTS" id="PR00038">
    <property type="entry name" value="HTHLUXR"/>
</dbReference>
<dbReference type="EMBL" id="JBHLUD010000004">
    <property type="protein sequence ID" value="MFC0543344.1"/>
    <property type="molecule type" value="Genomic_DNA"/>
</dbReference>
<dbReference type="Pfam" id="PF00196">
    <property type="entry name" value="GerE"/>
    <property type="match status" value="1"/>
</dbReference>
<dbReference type="InterPro" id="IPR011990">
    <property type="entry name" value="TPR-like_helical_dom_sf"/>
</dbReference>
<dbReference type="Proteomes" id="UP001589810">
    <property type="component" value="Unassembled WGS sequence"/>
</dbReference>
<dbReference type="CDD" id="cd06170">
    <property type="entry name" value="LuxR_C_like"/>
    <property type="match status" value="1"/>
</dbReference>
<name>A0ABV6MT61_9PSEU</name>
<accession>A0ABV6MT61</accession>
<dbReference type="PROSITE" id="PS00622">
    <property type="entry name" value="HTH_LUXR_1"/>
    <property type="match status" value="1"/>
</dbReference>
<dbReference type="Pfam" id="PF20703">
    <property type="entry name" value="nSTAND1"/>
    <property type="match status" value="1"/>
</dbReference>
<dbReference type="PROSITE" id="PS50043">
    <property type="entry name" value="HTH_LUXR_2"/>
    <property type="match status" value="1"/>
</dbReference>
<dbReference type="SUPFAM" id="SSF52540">
    <property type="entry name" value="P-loop containing nucleoside triphosphate hydrolases"/>
    <property type="match status" value="1"/>
</dbReference>
<dbReference type="InterPro" id="IPR000792">
    <property type="entry name" value="Tscrpt_reg_LuxR_C"/>
</dbReference>
<dbReference type="InterPro" id="IPR036388">
    <property type="entry name" value="WH-like_DNA-bd_sf"/>
</dbReference>
<dbReference type="Gene3D" id="1.10.10.10">
    <property type="entry name" value="Winged helix-like DNA-binding domain superfamily/Winged helix DNA-binding domain"/>
    <property type="match status" value="2"/>
</dbReference>
<dbReference type="InterPro" id="IPR058852">
    <property type="entry name" value="HTH_77"/>
</dbReference>
<proteinExistence type="predicted"/>
<dbReference type="PANTHER" id="PTHR47691:SF3">
    <property type="entry name" value="HTH-TYPE TRANSCRIPTIONAL REGULATOR RV0890C-RELATED"/>
    <property type="match status" value="1"/>
</dbReference>
<sequence length="760" mass="81411">MARPVRRPGNLPADATSFVGRRRELALVRQTLAKARLVSLVGPGGVGKTRLAVRAGTDLVRGFPDGAWLVELADIRDPALVVHAVIAALGLRDQAMVEPAALLLSYLRDKRLLLVVDNCEHLLATTAPLLVKVLHAASGVCVLVTSRETLSVPGEHVVVVPSLDLPSAQPTLPLAQLGQNEAVRLFVDRAEAVGRFELAAANAPAVVELCHRLDGLPLAIELAAARTKVLSVPQILARLTDRFALLTGGGRAVLPRHHTLRNAIDWSHDLLTADEQTLLRRLCVFAGRFTVDDVETVCAQGIPATSVLDAVSSLVDKSLLIRDDAPDVACYRLHETMREYAGLKLRGAGEEESIRRRCAEYYRDRCLRTLPDVRYHLLAWLDWMDLEIDNIRSVLYQCVLRADRQLGLDLAGAVGWYWATRATSEGVRWLDELLAAGPEDPPHVLALFMRGFLAVLQADPGCAGPLLRRAAATAERVGLVSVQAHALSLAAIAAHVTGGDGTSRDLLAAAAARAEDLDDYLATISVLQAQSLIGIFDGEHAAVRAAASTGIRLSRAAGDPYALQMMLANLGLTAMAEQDFDEAEPLLTEALHIARRLDDRVAQHHVLGALACHAAATCQPRLAAALLGAADSLQASIGTTLAPYLATDLDKAYEMTRAALGDSTQKACLENGRRMSRDAAIALALGETAATDGKASTDAGPLTNREAEVARLVADGLSNKQIAARLLISDHTVDSHLRRILSKLGVRSRTQVATWIAESD</sequence>
<gene>
    <name evidence="2" type="ORF">ACFFH7_17710</name>
</gene>